<name>A0A502CIF7_9MICO</name>
<organism evidence="1 2">
    <name type="scientific">Pedococcus bigeumensis</name>
    <dbReference type="NCBI Taxonomy" id="433644"/>
    <lineage>
        <taxon>Bacteria</taxon>
        <taxon>Bacillati</taxon>
        <taxon>Actinomycetota</taxon>
        <taxon>Actinomycetes</taxon>
        <taxon>Micrococcales</taxon>
        <taxon>Intrasporangiaceae</taxon>
        <taxon>Pedococcus</taxon>
    </lineage>
</organism>
<dbReference type="OrthoDB" id="5193742at2"/>
<proteinExistence type="predicted"/>
<evidence type="ECO:0000313" key="1">
    <source>
        <dbReference type="EMBL" id="TPG12512.1"/>
    </source>
</evidence>
<accession>A0A502CIF7</accession>
<sequence length="99" mass="10437">MEFSRSVDSLTSVACGLLAPQTLKGLEDAQGACAGSLRDELKSAGGPAESVEVYGKDAIVRLSSDTIFLARFPRGWRVTAAGCTRQQAGRPYDCKVKAA</sequence>
<gene>
    <name evidence="1" type="ORF">EAH86_20155</name>
</gene>
<reference evidence="1 2" key="1">
    <citation type="journal article" date="2019" name="Environ. Microbiol.">
        <title>Species interactions and distinct microbial communities in high Arctic permafrost affected cryosols are associated with the CH4 and CO2 gas fluxes.</title>
        <authorList>
            <person name="Altshuler I."/>
            <person name="Hamel J."/>
            <person name="Turney S."/>
            <person name="Magnuson E."/>
            <person name="Levesque R."/>
            <person name="Greer C."/>
            <person name="Whyte L.G."/>
        </authorList>
    </citation>
    <scope>NUCLEOTIDE SEQUENCE [LARGE SCALE GENOMIC DNA]</scope>
    <source>
        <strain evidence="1 2">S9.3A</strain>
    </source>
</reference>
<protein>
    <submittedName>
        <fullName evidence="1">Uncharacterized protein</fullName>
    </submittedName>
</protein>
<dbReference type="RefSeq" id="WP_140744112.1">
    <property type="nucleotide sequence ID" value="NZ_RCZM01000010.1"/>
</dbReference>
<keyword evidence="2" id="KW-1185">Reference proteome</keyword>
<evidence type="ECO:0000313" key="2">
    <source>
        <dbReference type="Proteomes" id="UP000317722"/>
    </source>
</evidence>
<dbReference type="AlphaFoldDB" id="A0A502CIF7"/>
<dbReference type="Proteomes" id="UP000317722">
    <property type="component" value="Unassembled WGS sequence"/>
</dbReference>
<comment type="caution">
    <text evidence="1">The sequence shown here is derived from an EMBL/GenBank/DDBJ whole genome shotgun (WGS) entry which is preliminary data.</text>
</comment>
<dbReference type="EMBL" id="RCZM01000010">
    <property type="protein sequence ID" value="TPG12512.1"/>
    <property type="molecule type" value="Genomic_DNA"/>
</dbReference>